<keyword evidence="3" id="KW-1185">Reference proteome</keyword>
<gene>
    <name evidence="2" type="ORF">CYMTET_33946</name>
</gene>
<accession>A0AAE0FCL5</accession>
<evidence type="ECO:0000256" key="1">
    <source>
        <dbReference type="SAM" id="Phobius"/>
    </source>
</evidence>
<dbReference type="EMBL" id="LGRX02021191">
    <property type="protein sequence ID" value="KAK3256948.1"/>
    <property type="molecule type" value="Genomic_DNA"/>
</dbReference>
<evidence type="ECO:0000313" key="3">
    <source>
        <dbReference type="Proteomes" id="UP001190700"/>
    </source>
</evidence>
<dbReference type="AlphaFoldDB" id="A0AAE0FCL5"/>
<sequence length="203" mass="23254">MRVYQYPNNNRPPAGQRDPLALGLQNLAIQNEQRRSQLKKALGEITTKSGGDYNVRPVDDYISTWREPIWRSIQKLLGVLTLVLVIGAPAYWVDYWILHREAPLRDLTPDEAAMGKTQVMVWLKGQPRSGITWVEVLLADILSRHCQYGYRHTSTSCSINQIPQFFKGHEDMVMEVNARPGQDTAQELLREHQVFAQALDDDQ</sequence>
<keyword evidence="1" id="KW-0812">Transmembrane</keyword>
<reference evidence="2 3" key="1">
    <citation type="journal article" date="2015" name="Genome Biol. Evol.">
        <title>Comparative Genomics of a Bacterivorous Green Alga Reveals Evolutionary Causalities and Consequences of Phago-Mixotrophic Mode of Nutrition.</title>
        <authorList>
            <person name="Burns J.A."/>
            <person name="Paasch A."/>
            <person name="Narechania A."/>
            <person name="Kim E."/>
        </authorList>
    </citation>
    <scope>NUCLEOTIDE SEQUENCE [LARGE SCALE GENOMIC DNA]</scope>
    <source>
        <strain evidence="2 3">PLY_AMNH</strain>
    </source>
</reference>
<proteinExistence type="predicted"/>
<evidence type="ECO:0000313" key="2">
    <source>
        <dbReference type="EMBL" id="KAK3256948.1"/>
    </source>
</evidence>
<keyword evidence="1" id="KW-1133">Transmembrane helix</keyword>
<name>A0AAE0FCL5_9CHLO</name>
<organism evidence="2 3">
    <name type="scientific">Cymbomonas tetramitiformis</name>
    <dbReference type="NCBI Taxonomy" id="36881"/>
    <lineage>
        <taxon>Eukaryota</taxon>
        <taxon>Viridiplantae</taxon>
        <taxon>Chlorophyta</taxon>
        <taxon>Pyramimonadophyceae</taxon>
        <taxon>Pyramimonadales</taxon>
        <taxon>Pyramimonadaceae</taxon>
        <taxon>Cymbomonas</taxon>
    </lineage>
</organism>
<protein>
    <submittedName>
        <fullName evidence="2">Uncharacterized protein</fullName>
    </submittedName>
</protein>
<feature type="transmembrane region" description="Helical" evidence="1">
    <location>
        <begin position="76"/>
        <end position="98"/>
    </location>
</feature>
<dbReference type="Proteomes" id="UP001190700">
    <property type="component" value="Unassembled WGS sequence"/>
</dbReference>
<feature type="non-terminal residue" evidence="2">
    <location>
        <position position="203"/>
    </location>
</feature>
<keyword evidence="1" id="KW-0472">Membrane</keyword>
<comment type="caution">
    <text evidence="2">The sequence shown here is derived from an EMBL/GenBank/DDBJ whole genome shotgun (WGS) entry which is preliminary data.</text>
</comment>